<accession>A0A813GB01</accession>
<proteinExistence type="predicted"/>
<evidence type="ECO:0000256" key="1">
    <source>
        <dbReference type="SAM" id="MobiDB-lite"/>
    </source>
</evidence>
<evidence type="ECO:0000256" key="2">
    <source>
        <dbReference type="SAM" id="Phobius"/>
    </source>
</evidence>
<organism evidence="3 4">
    <name type="scientific">Polarella glacialis</name>
    <name type="common">Dinoflagellate</name>
    <dbReference type="NCBI Taxonomy" id="89957"/>
    <lineage>
        <taxon>Eukaryota</taxon>
        <taxon>Sar</taxon>
        <taxon>Alveolata</taxon>
        <taxon>Dinophyceae</taxon>
        <taxon>Suessiales</taxon>
        <taxon>Suessiaceae</taxon>
        <taxon>Polarella</taxon>
    </lineage>
</organism>
<gene>
    <name evidence="3" type="ORF">PGLA1383_LOCUS38912</name>
</gene>
<dbReference type="OMA" id="NCSAMSH"/>
<evidence type="ECO:0000313" key="4">
    <source>
        <dbReference type="Proteomes" id="UP000654075"/>
    </source>
</evidence>
<keyword evidence="4" id="KW-1185">Reference proteome</keyword>
<comment type="caution">
    <text evidence="3">The sequence shown here is derived from an EMBL/GenBank/DDBJ whole genome shotgun (WGS) entry which is preliminary data.</text>
</comment>
<sequence length="420" mass="45594">MPVLETPRAATVSPRNVTGKGCAESVCIDELQAFPVPIVLAPAAPSEASDVKLFLKVRARWSRTAQQHVGPCIAVVERPEDCVSAAFPDGTECPASVLWNISRPDEFLGFQLPRPSFTLGSEASQNHSVCLHLGGEGGNATSLQPPRLLGRLEYYPMPKPVFTDRVESISVRTFLNPGWRHQIHLTCVNCSAMSHLAVRPPPPSRIHCKEPSSSLAAAILALSQEPPPLGVPSRAPGRARDLAFSCPPSAHGPCWGYADQEILSLARVTDFPAGGSDEAHVEGSDAVAFLLESDVRLGAWERQELFHRRSALCFYPDLAAPQGWLVGYVDFHMDSLDVQAFMSFVCFFGMALPLLCMLTVLLHVSKVQRCKDHVNEARLVYQREQLEQELVDLRTGTDTPLSALGRASSSGPALDSADTV</sequence>
<dbReference type="EMBL" id="CAJNNV010027731">
    <property type="protein sequence ID" value="CAE8621392.1"/>
    <property type="molecule type" value="Genomic_DNA"/>
</dbReference>
<feature type="region of interest" description="Disordered" evidence="1">
    <location>
        <begin position="401"/>
        <end position="420"/>
    </location>
</feature>
<feature type="transmembrane region" description="Helical" evidence="2">
    <location>
        <begin position="340"/>
        <end position="362"/>
    </location>
</feature>
<keyword evidence="2" id="KW-1133">Transmembrane helix</keyword>
<name>A0A813GB01_POLGL</name>
<dbReference type="Proteomes" id="UP000654075">
    <property type="component" value="Unassembled WGS sequence"/>
</dbReference>
<dbReference type="OrthoDB" id="423504at2759"/>
<dbReference type="AlphaFoldDB" id="A0A813GB01"/>
<reference evidence="3" key="1">
    <citation type="submission" date="2021-02" db="EMBL/GenBank/DDBJ databases">
        <authorList>
            <person name="Dougan E. K."/>
            <person name="Rhodes N."/>
            <person name="Thang M."/>
            <person name="Chan C."/>
        </authorList>
    </citation>
    <scope>NUCLEOTIDE SEQUENCE</scope>
</reference>
<keyword evidence="2" id="KW-0472">Membrane</keyword>
<keyword evidence="2" id="KW-0812">Transmembrane</keyword>
<evidence type="ECO:0000313" key="3">
    <source>
        <dbReference type="EMBL" id="CAE8621392.1"/>
    </source>
</evidence>
<protein>
    <submittedName>
        <fullName evidence="3">Uncharacterized protein</fullName>
    </submittedName>
</protein>